<evidence type="ECO:0000313" key="1">
    <source>
        <dbReference type="EMBL" id="XBW75334.1"/>
    </source>
</evidence>
<protein>
    <submittedName>
        <fullName evidence="1">Uncharacterized protein</fullName>
    </submittedName>
</protein>
<sequence>MMKSRSDLTRDEVRKVLEHCQMNYPTPDQVTLLHGHIARELIEFDGIRGSYRVGHLNPLGKDIRVVAYYFKEGRQGVTFEPDGFVGIAGWADDTNVQPLLRALLKWAEEVSGYVAQ</sequence>
<reference evidence="1" key="1">
    <citation type="submission" date="2024-06" db="EMBL/GenBank/DDBJ databases">
        <authorList>
            <person name="Lu L."/>
            <person name="Wei N."/>
            <person name="Zhang R."/>
        </authorList>
    </citation>
    <scope>NUCLEOTIDE SEQUENCE</scope>
</reference>
<organism evidence="1">
    <name type="scientific">Dinoroseobacter phage vB_DshS_R26L</name>
    <dbReference type="NCBI Taxonomy" id="3161158"/>
    <lineage>
        <taxon>Viruses</taxon>
        <taxon>Duplodnaviria</taxon>
        <taxon>Heunggongvirae</taxon>
        <taxon>Uroviricota</taxon>
        <taxon>Caudoviricetes</taxon>
        <taxon>Nanhaivirus</taxon>
    </lineage>
</organism>
<gene>
    <name evidence="1" type="ORF">vBDshSR26L_19</name>
</gene>
<dbReference type="EMBL" id="PP882867">
    <property type="protein sequence ID" value="XBW75334.1"/>
    <property type="molecule type" value="Genomic_DNA"/>
</dbReference>
<accession>A0AAU7VHB9</accession>
<proteinExistence type="predicted"/>
<name>A0AAU7VHB9_9CAUD</name>